<dbReference type="InterPro" id="IPR003838">
    <property type="entry name" value="ABC3_permease_C"/>
</dbReference>
<evidence type="ECO:0000256" key="2">
    <source>
        <dbReference type="ARBA" id="ARBA00022475"/>
    </source>
</evidence>
<feature type="domain" description="ABC3 transporter permease C-terminal" evidence="7">
    <location>
        <begin position="686"/>
        <end position="799"/>
    </location>
</feature>
<evidence type="ECO:0000256" key="3">
    <source>
        <dbReference type="ARBA" id="ARBA00022692"/>
    </source>
</evidence>
<dbReference type="AlphaFoldDB" id="A0A554VKV4"/>
<dbReference type="GO" id="GO:0022857">
    <property type="term" value="F:transmembrane transporter activity"/>
    <property type="evidence" value="ECO:0007669"/>
    <property type="project" value="TreeGrafter"/>
</dbReference>
<evidence type="ECO:0000256" key="4">
    <source>
        <dbReference type="ARBA" id="ARBA00022989"/>
    </source>
</evidence>
<evidence type="ECO:0000256" key="6">
    <source>
        <dbReference type="SAM" id="Phobius"/>
    </source>
</evidence>
<keyword evidence="10" id="KW-1185">Reference proteome</keyword>
<feature type="domain" description="ABC3 transporter permease C-terminal" evidence="7">
    <location>
        <begin position="288"/>
        <end position="404"/>
    </location>
</feature>
<dbReference type="Pfam" id="PF12704">
    <property type="entry name" value="MacB_PCD"/>
    <property type="match status" value="2"/>
</dbReference>
<gene>
    <name evidence="9" type="ORF">FOF46_11215</name>
</gene>
<keyword evidence="4 6" id="KW-1133">Transmembrane helix</keyword>
<feature type="transmembrane region" description="Helical" evidence="6">
    <location>
        <begin position="686"/>
        <end position="708"/>
    </location>
</feature>
<dbReference type="EMBL" id="VLNR01000020">
    <property type="protein sequence ID" value="TSE08709.1"/>
    <property type="molecule type" value="Genomic_DNA"/>
</dbReference>
<dbReference type="PANTHER" id="PTHR30572:SF18">
    <property type="entry name" value="ABC-TYPE MACROLIDE FAMILY EXPORT SYSTEM PERMEASE COMPONENT 2"/>
    <property type="match status" value="1"/>
</dbReference>
<feature type="transmembrane region" description="Helical" evidence="6">
    <location>
        <begin position="735"/>
        <end position="755"/>
    </location>
</feature>
<dbReference type="InterPro" id="IPR050250">
    <property type="entry name" value="Macrolide_Exporter_MacB"/>
</dbReference>
<evidence type="ECO:0000259" key="8">
    <source>
        <dbReference type="Pfam" id="PF12704"/>
    </source>
</evidence>
<organism evidence="9 10">
    <name type="scientific">Aquimarina algiphila</name>
    <dbReference type="NCBI Taxonomy" id="2047982"/>
    <lineage>
        <taxon>Bacteria</taxon>
        <taxon>Pseudomonadati</taxon>
        <taxon>Bacteroidota</taxon>
        <taxon>Flavobacteriia</taxon>
        <taxon>Flavobacteriales</taxon>
        <taxon>Flavobacteriaceae</taxon>
        <taxon>Aquimarina</taxon>
    </lineage>
</organism>
<dbReference type="Pfam" id="PF02687">
    <property type="entry name" value="FtsX"/>
    <property type="match status" value="2"/>
</dbReference>
<feature type="transmembrane region" description="Helical" evidence="6">
    <location>
        <begin position="767"/>
        <end position="787"/>
    </location>
</feature>
<comment type="caution">
    <text evidence="9">The sequence shown here is derived from an EMBL/GenBank/DDBJ whole genome shotgun (WGS) entry which is preliminary data.</text>
</comment>
<feature type="transmembrane region" description="Helical" evidence="6">
    <location>
        <begin position="380"/>
        <end position="403"/>
    </location>
</feature>
<comment type="subcellular location">
    <subcellularLocation>
        <location evidence="1">Cell membrane</location>
        <topology evidence="1">Multi-pass membrane protein</topology>
    </subcellularLocation>
</comment>
<sequence>MYNLYFKIAIRYLLKNKRYSFINILGLAIGVASFILIMVYVNYENNYDKFTGSENVYRVYMDYKKGDHFIQGDAQTYNMAGPTFEKEFPEVLDYTRFYRLDKTTLKIKDKVIEETNGNVADPSYFEIFNQTLLKGDLATALVEPNSIVLTETVAAKLFGNEDPLGKTISVFWGDPTLAMVTGIMKDIPENTHFKISYLLSYTTMKGWEAIDENQKIPNWNNNVFYTYLKLSPNADIITLRKKIIESDFEDDPDERHNIEPIEDIHLYSNKPYEAELNGSVVRVKFLTAIAFIILILSWLNYINLSTTKSLERAKEIGIRKVAGAQKQQLIIQSLLESIILNMIAITMAITIAIIILPLYNSFTGKALTFELASLINILPILGFILLGMMLAGLYPAMLLSNYSPSKALKGKIRTSASGLNIRKGLIITQFLATIVLLIGTIVVTKQINYIQKQPIGSDLNNIVAIHGEILNKKSDSLLIQDFTALSSEIRKLSMVKDVTTTQTYPGDGYENLSSFMGITHPDGIEEGNVVYYNYRVESNYFDLMDIEFLAGSTFLPNSKRNDRNLVINEKFAKEVGIANPKAAINQKVKFWDVEWNIIGVIKNYHHFGLKTPMQPVMIRYGKTRNNLLVKLDPEVASTIGYQNSLSQLQNVWEEVFPESTFNYTFINKKFQAQYEEDTKFSEAFKVFTALAIFIAALGLFGLTSYTCIQRKKEIGIRKVNGASIFKILKLLNIDFIKWVGIAFIIAVPIAWYAMNSWLENFAVKTNISWWVFILAGIMALGITLLTVSWQSFMAANGNPVDALRDE</sequence>
<evidence type="ECO:0000313" key="10">
    <source>
        <dbReference type="Proteomes" id="UP000318833"/>
    </source>
</evidence>
<feature type="domain" description="MacB-like periplasmic core" evidence="8">
    <location>
        <begin position="20"/>
        <end position="243"/>
    </location>
</feature>
<keyword evidence="5 6" id="KW-0472">Membrane</keyword>
<accession>A0A554VKV4</accession>
<dbReference type="PANTHER" id="PTHR30572">
    <property type="entry name" value="MEMBRANE COMPONENT OF TRANSPORTER-RELATED"/>
    <property type="match status" value="1"/>
</dbReference>
<feature type="transmembrane region" description="Helical" evidence="6">
    <location>
        <begin position="21"/>
        <end position="43"/>
    </location>
</feature>
<evidence type="ECO:0000256" key="5">
    <source>
        <dbReference type="ARBA" id="ARBA00023136"/>
    </source>
</evidence>
<reference evidence="9 10" key="1">
    <citation type="submission" date="2019-07" db="EMBL/GenBank/DDBJ databases">
        <title>The draft genome sequence of Aquimarina algiphila M91.</title>
        <authorList>
            <person name="Meng X."/>
        </authorList>
    </citation>
    <scope>NUCLEOTIDE SEQUENCE [LARGE SCALE GENOMIC DNA]</scope>
    <source>
        <strain evidence="9 10">M91</strain>
    </source>
</reference>
<keyword evidence="2" id="KW-1003">Cell membrane</keyword>
<feature type="transmembrane region" description="Helical" evidence="6">
    <location>
        <begin position="338"/>
        <end position="360"/>
    </location>
</feature>
<keyword evidence="3 6" id="KW-0812">Transmembrane</keyword>
<dbReference type="Proteomes" id="UP000318833">
    <property type="component" value="Unassembled WGS sequence"/>
</dbReference>
<name>A0A554VKV4_9FLAO</name>
<feature type="transmembrane region" description="Helical" evidence="6">
    <location>
        <begin position="285"/>
        <end position="304"/>
    </location>
</feature>
<evidence type="ECO:0000259" key="7">
    <source>
        <dbReference type="Pfam" id="PF02687"/>
    </source>
</evidence>
<dbReference type="RefSeq" id="WP_143916521.1">
    <property type="nucleotide sequence ID" value="NZ_CANMIK010000023.1"/>
</dbReference>
<dbReference type="GO" id="GO:0005886">
    <property type="term" value="C:plasma membrane"/>
    <property type="evidence" value="ECO:0007669"/>
    <property type="project" value="UniProtKB-SubCell"/>
</dbReference>
<protein>
    <submittedName>
        <fullName evidence="9">FtsX-like permease family protein</fullName>
    </submittedName>
</protein>
<feature type="domain" description="MacB-like periplasmic core" evidence="8">
    <location>
        <begin position="436"/>
        <end position="636"/>
    </location>
</feature>
<proteinExistence type="predicted"/>
<dbReference type="InterPro" id="IPR025857">
    <property type="entry name" value="MacB_PCD"/>
</dbReference>
<evidence type="ECO:0000256" key="1">
    <source>
        <dbReference type="ARBA" id="ARBA00004651"/>
    </source>
</evidence>
<evidence type="ECO:0000313" key="9">
    <source>
        <dbReference type="EMBL" id="TSE08709.1"/>
    </source>
</evidence>
<feature type="transmembrane region" description="Helical" evidence="6">
    <location>
        <begin position="424"/>
        <end position="443"/>
    </location>
</feature>
<dbReference type="OrthoDB" id="8740261at2"/>